<feature type="region of interest" description="Disordered" evidence="6">
    <location>
        <begin position="411"/>
        <end position="522"/>
    </location>
</feature>
<proteinExistence type="predicted"/>
<name>A0A1I7S5T3_BURXY</name>
<evidence type="ECO:0000256" key="3">
    <source>
        <dbReference type="ARBA" id="ARBA00022475"/>
    </source>
</evidence>
<dbReference type="PANTHER" id="PTHR43681">
    <property type="entry name" value="TRANSMEMBRANE GTPASE FZO"/>
    <property type="match status" value="1"/>
</dbReference>
<dbReference type="InterPro" id="IPR045063">
    <property type="entry name" value="Dynamin_N"/>
</dbReference>
<dbReference type="WBParaSite" id="BXY_0836800.1">
    <property type="protein sequence ID" value="BXY_0836800.1"/>
    <property type="gene ID" value="BXY_0836800"/>
</dbReference>
<dbReference type="CDD" id="cd09913">
    <property type="entry name" value="EHD"/>
    <property type="match status" value="1"/>
</dbReference>
<dbReference type="GO" id="GO:0010008">
    <property type="term" value="C:endosome membrane"/>
    <property type="evidence" value="ECO:0007669"/>
    <property type="project" value="UniProtKB-SubCell"/>
</dbReference>
<dbReference type="Proteomes" id="UP000095284">
    <property type="component" value="Unplaced"/>
</dbReference>
<feature type="compositionally biased region" description="Basic and acidic residues" evidence="6">
    <location>
        <begin position="430"/>
        <end position="444"/>
    </location>
</feature>
<evidence type="ECO:0000313" key="12">
    <source>
        <dbReference type="WBParaSite" id="BXY_0836800.1"/>
    </source>
</evidence>
<dbReference type="SMR" id="A0A1I7S5T3"/>
<dbReference type="PROSITE" id="PS51718">
    <property type="entry name" value="G_DYNAMIN_2"/>
    <property type="match status" value="1"/>
</dbReference>
<accession>A0A1I7S5T3</accession>
<evidence type="ECO:0000256" key="6">
    <source>
        <dbReference type="SAM" id="MobiDB-lite"/>
    </source>
</evidence>
<dbReference type="AlphaFoldDB" id="A0A1I7S5T3"/>
<evidence type="ECO:0000256" key="2">
    <source>
        <dbReference type="ARBA" id="ARBA00004481"/>
    </source>
</evidence>
<sequence length="522" mass="58988">MCSRNKAKPCPPITKDNVLEVLEFLYDQKVAPMEKRHVFEQFHNPPLRKGEFISVPLVLFLGQYSVGKTTMIKYLLGQEYPGSRIGPDPTTDTFTVVHYGEKQHEVMGATLMADPSLPFQCLSTFGSTFSTRIRGAALNSGLLKHMTLIDTPGILSGEKHTSNRGYDFATVSRFIADKVDLIILLFDISRLDISEEFKIVLQNIKGNEEKIKIILNKADSVDTQHLTRVRGALMWMLSKVISTPEVPRVYICSFSDEIAANGIPKRFHADYKELFEVFQRIPAKCMDRKVNDIIKRAKQVKIHALIMSECMRGWYRKNQRNLQGALKGGKLTKIFHNVRIQSQIPESYMPLQELFQQRGLESNVAGWNKLDKKMMEQLQEFIDVDIPNILKVMEHNEDPTESLRNYFHDLKSPLHRKTPKKVGSSSKKAKNVEKVSKKEEKIPEKPAPVINKAPPEPPRAPLMEGPAYENLVEMAKIEANNKGNAEGNNANEGKSTGPQNQIKVPEPPSGSNLVQTDLQSVN</sequence>
<dbReference type="InterPro" id="IPR030381">
    <property type="entry name" value="G_DYNAMIN_dom"/>
</dbReference>
<reference evidence="9" key="2">
    <citation type="submission" date="2020-08" db="EMBL/GenBank/DDBJ databases">
        <authorList>
            <person name="Kikuchi T."/>
        </authorList>
    </citation>
    <scope>NUCLEOTIDE SEQUENCE</scope>
    <source>
        <strain evidence="8">Ka4C1</strain>
    </source>
</reference>
<organism evidence="10 12">
    <name type="scientific">Bursaphelenchus xylophilus</name>
    <name type="common">Pinewood nematode worm</name>
    <name type="synonym">Aphelenchoides xylophilus</name>
    <dbReference type="NCBI Taxonomy" id="6326"/>
    <lineage>
        <taxon>Eukaryota</taxon>
        <taxon>Metazoa</taxon>
        <taxon>Ecdysozoa</taxon>
        <taxon>Nematoda</taxon>
        <taxon>Chromadorea</taxon>
        <taxon>Rhabditida</taxon>
        <taxon>Tylenchina</taxon>
        <taxon>Tylenchomorpha</taxon>
        <taxon>Aphelenchoidea</taxon>
        <taxon>Aphelenchoididae</taxon>
        <taxon>Bursaphelenchus</taxon>
    </lineage>
</organism>
<dbReference type="eggNOG" id="KOG1954">
    <property type="taxonomic scope" value="Eukaryota"/>
</dbReference>
<reference evidence="12" key="1">
    <citation type="submission" date="2016-11" db="UniProtKB">
        <authorList>
            <consortium name="WormBaseParasite"/>
        </authorList>
    </citation>
    <scope>IDENTIFICATION</scope>
</reference>
<dbReference type="Proteomes" id="UP000582659">
    <property type="component" value="Unassembled WGS sequence"/>
</dbReference>
<keyword evidence="11" id="KW-1185">Reference proteome</keyword>
<evidence type="ECO:0000313" key="9">
    <source>
        <dbReference type="EMBL" id="CAG9125041.1"/>
    </source>
</evidence>
<protein>
    <submittedName>
        <fullName evidence="8">(pine wood nematode) hypothetical protein</fullName>
    </submittedName>
    <submittedName>
        <fullName evidence="12">Dynamin-type G domain-containing protein</fullName>
    </submittedName>
</protein>
<keyword evidence="3" id="KW-1003">Cell membrane</keyword>
<evidence type="ECO:0000256" key="4">
    <source>
        <dbReference type="ARBA" id="ARBA00022753"/>
    </source>
</evidence>
<dbReference type="GO" id="GO:0005886">
    <property type="term" value="C:plasma membrane"/>
    <property type="evidence" value="ECO:0007669"/>
    <property type="project" value="UniProtKB-SubCell"/>
</dbReference>
<dbReference type="Pfam" id="PF16880">
    <property type="entry name" value="EHD_N"/>
    <property type="match status" value="1"/>
</dbReference>
<dbReference type="EMBL" id="CAJFCV020000005">
    <property type="protein sequence ID" value="CAG9125041.1"/>
    <property type="molecule type" value="Genomic_DNA"/>
</dbReference>
<dbReference type="EMBL" id="CAJFDI010000005">
    <property type="protein sequence ID" value="CAD5232486.1"/>
    <property type="molecule type" value="Genomic_DNA"/>
</dbReference>
<dbReference type="Gene3D" id="3.40.50.300">
    <property type="entry name" value="P-loop containing nucleotide triphosphate hydrolases"/>
    <property type="match status" value="1"/>
</dbReference>
<evidence type="ECO:0000256" key="1">
    <source>
        <dbReference type="ARBA" id="ARBA00004413"/>
    </source>
</evidence>
<dbReference type="InterPro" id="IPR051943">
    <property type="entry name" value="TRAFAC_Dynamin-like_GTPase"/>
</dbReference>
<dbReference type="Pfam" id="PF00350">
    <property type="entry name" value="Dynamin_N"/>
    <property type="match status" value="1"/>
</dbReference>
<dbReference type="InterPro" id="IPR031692">
    <property type="entry name" value="EHD_N"/>
</dbReference>
<dbReference type="OrthoDB" id="422720at2759"/>
<dbReference type="InterPro" id="IPR027417">
    <property type="entry name" value="P-loop_NTPase"/>
</dbReference>
<dbReference type="Proteomes" id="UP000659654">
    <property type="component" value="Unassembled WGS sequence"/>
</dbReference>
<evidence type="ECO:0000313" key="10">
    <source>
        <dbReference type="Proteomes" id="UP000095284"/>
    </source>
</evidence>
<comment type="subcellular location">
    <subcellularLocation>
        <location evidence="1">Cell membrane</location>
        <topology evidence="1">Peripheral membrane protein</topology>
        <orientation evidence="1">Cytoplasmic side</orientation>
    </subcellularLocation>
    <subcellularLocation>
        <location evidence="2">Endosome membrane</location>
        <topology evidence="2">Peripheral membrane protein</topology>
    </subcellularLocation>
</comment>
<dbReference type="GO" id="GO:0005525">
    <property type="term" value="F:GTP binding"/>
    <property type="evidence" value="ECO:0007669"/>
    <property type="project" value="InterPro"/>
</dbReference>
<feature type="domain" description="Dynamin-type G" evidence="7">
    <location>
        <begin position="52"/>
        <end position="295"/>
    </location>
</feature>
<dbReference type="Gene3D" id="1.10.268.20">
    <property type="match status" value="1"/>
</dbReference>
<dbReference type="SUPFAM" id="SSF52540">
    <property type="entry name" value="P-loop containing nucleoside triphosphate hydrolases"/>
    <property type="match status" value="1"/>
</dbReference>
<evidence type="ECO:0000259" key="7">
    <source>
        <dbReference type="PROSITE" id="PS51718"/>
    </source>
</evidence>
<feature type="compositionally biased region" description="Low complexity" evidence="6">
    <location>
        <begin position="478"/>
        <end position="494"/>
    </location>
</feature>
<gene>
    <name evidence="8" type="ORF">BXYJ_LOCUS12577</name>
</gene>
<dbReference type="Pfam" id="PF18150">
    <property type="entry name" value="DUF5600"/>
    <property type="match status" value="1"/>
</dbReference>
<dbReference type="PANTHER" id="PTHR43681:SF1">
    <property type="entry name" value="SARCALUMENIN"/>
    <property type="match status" value="1"/>
</dbReference>
<feature type="compositionally biased region" description="Polar residues" evidence="6">
    <location>
        <begin position="509"/>
        <end position="522"/>
    </location>
</feature>
<evidence type="ECO:0000256" key="5">
    <source>
        <dbReference type="ARBA" id="ARBA00023136"/>
    </source>
</evidence>
<keyword evidence="4" id="KW-0967">Endosome</keyword>
<evidence type="ECO:0000313" key="11">
    <source>
        <dbReference type="Proteomes" id="UP000659654"/>
    </source>
</evidence>
<keyword evidence="5" id="KW-0472">Membrane</keyword>
<evidence type="ECO:0000313" key="8">
    <source>
        <dbReference type="EMBL" id="CAD5232486.1"/>
    </source>
</evidence>
<dbReference type="InterPro" id="IPR040990">
    <property type="entry name" value="DUF5600"/>
</dbReference>